<dbReference type="AlphaFoldDB" id="A0AA88LKK9"/>
<name>A0AA88LKK9_ARTSF</name>
<dbReference type="PANTHER" id="PTHR46114">
    <property type="entry name" value="APPLE DOMAIN-CONTAINING PROTEIN"/>
    <property type="match status" value="1"/>
</dbReference>
<dbReference type="PANTHER" id="PTHR46114:SF1">
    <property type="entry name" value="ZAD DOMAIN-CONTAINING PROTEIN"/>
    <property type="match status" value="1"/>
</dbReference>
<organism evidence="1 2">
    <name type="scientific">Artemia franciscana</name>
    <name type="common">Brine shrimp</name>
    <name type="synonym">Artemia sanfranciscana</name>
    <dbReference type="NCBI Taxonomy" id="6661"/>
    <lineage>
        <taxon>Eukaryota</taxon>
        <taxon>Metazoa</taxon>
        <taxon>Ecdysozoa</taxon>
        <taxon>Arthropoda</taxon>
        <taxon>Crustacea</taxon>
        <taxon>Branchiopoda</taxon>
        <taxon>Anostraca</taxon>
        <taxon>Artemiidae</taxon>
        <taxon>Artemia</taxon>
    </lineage>
</organism>
<accession>A0AA88LKK9</accession>
<dbReference type="EMBL" id="JAVRJZ010000002">
    <property type="protein sequence ID" value="KAK2725400.1"/>
    <property type="molecule type" value="Genomic_DNA"/>
</dbReference>
<gene>
    <name evidence="1" type="ORF">QYM36_000036</name>
</gene>
<comment type="caution">
    <text evidence="1">The sequence shown here is derived from an EMBL/GenBank/DDBJ whole genome shotgun (WGS) entry which is preliminary data.</text>
</comment>
<proteinExistence type="predicted"/>
<sequence length="100" mass="11711">MKITYLLAVNILQNCASVCSLVGCNMSLKIHVFHLYLDFFSEDLCTARDDHEEHFHQDILMMESRYQGGWSAAILVDYYWILRRNMPNVQPTRKSIAKKL</sequence>
<protein>
    <submittedName>
        <fullName evidence="1">Uncharacterized protein</fullName>
    </submittedName>
</protein>
<evidence type="ECO:0000313" key="1">
    <source>
        <dbReference type="EMBL" id="KAK2725400.1"/>
    </source>
</evidence>
<dbReference type="Proteomes" id="UP001187531">
    <property type="component" value="Unassembled WGS sequence"/>
</dbReference>
<reference evidence="1" key="1">
    <citation type="submission" date="2023-07" db="EMBL/GenBank/DDBJ databases">
        <title>Chromosome-level genome assembly of Artemia franciscana.</title>
        <authorList>
            <person name="Jo E."/>
        </authorList>
    </citation>
    <scope>NUCLEOTIDE SEQUENCE</scope>
    <source>
        <tissue evidence="1">Whole body</tissue>
    </source>
</reference>
<evidence type="ECO:0000313" key="2">
    <source>
        <dbReference type="Proteomes" id="UP001187531"/>
    </source>
</evidence>
<dbReference type="PROSITE" id="PS51257">
    <property type="entry name" value="PROKAR_LIPOPROTEIN"/>
    <property type="match status" value="1"/>
</dbReference>
<keyword evidence="2" id="KW-1185">Reference proteome</keyword>